<proteinExistence type="predicted"/>
<dbReference type="InterPro" id="IPR009057">
    <property type="entry name" value="Homeodomain-like_sf"/>
</dbReference>
<evidence type="ECO:0000256" key="2">
    <source>
        <dbReference type="PROSITE-ProRule" id="PRU00335"/>
    </source>
</evidence>
<dbReference type="STRING" id="1121298.SAMN05444401_3909"/>
<keyword evidence="5" id="KW-1185">Reference proteome</keyword>
<dbReference type="SUPFAM" id="SSF46689">
    <property type="entry name" value="Homeodomain-like"/>
    <property type="match status" value="1"/>
</dbReference>
<dbReference type="OrthoDB" id="9789566at2"/>
<dbReference type="GO" id="GO:0003677">
    <property type="term" value="F:DNA binding"/>
    <property type="evidence" value="ECO:0007669"/>
    <property type="project" value="UniProtKB-UniRule"/>
</dbReference>
<dbReference type="Proteomes" id="UP000184080">
    <property type="component" value="Unassembled WGS sequence"/>
</dbReference>
<accession>A0A1M6M9Y3</accession>
<dbReference type="PANTHER" id="PTHR43479">
    <property type="entry name" value="ACREF/ENVCD OPERON REPRESSOR-RELATED"/>
    <property type="match status" value="1"/>
</dbReference>
<keyword evidence="1 2" id="KW-0238">DNA-binding</keyword>
<dbReference type="InterPro" id="IPR050624">
    <property type="entry name" value="HTH-type_Tx_Regulator"/>
</dbReference>
<gene>
    <name evidence="4" type="ORF">SAMN05444401_3909</name>
</gene>
<dbReference type="Gene3D" id="1.10.357.10">
    <property type="entry name" value="Tetracycline Repressor, domain 2"/>
    <property type="match status" value="1"/>
</dbReference>
<dbReference type="AlphaFoldDB" id="A0A1M6M9Y3"/>
<reference evidence="4 5" key="1">
    <citation type="submission" date="2016-11" db="EMBL/GenBank/DDBJ databases">
        <authorList>
            <person name="Jaros S."/>
            <person name="Januszkiewicz K."/>
            <person name="Wedrychowicz H."/>
        </authorList>
    </citation>
    <scope>NUCLEOTIDE SEQUENCE [LARGE SCALE GENOMIC DNA]</scope>
    <source>
        <strain evidence="4 5">DSM 21864</strain>
    </source>
</reference>
<evidence type="ECO:0000313" key="4">
    <source>
        <dbReference type="EMBL" id="SHJ80295.1"/>
    </source>
</evidence>
<evidence type="ECO:0000256" key="1">
    <source>
        <dbReference type="ARBA" id="ARBA00023125"/>
    </source>
</evidence>
<dbReference type="Pfam" id="PF00440">
    <property type="entry name" value="TetR_N"/>
    <property type="match status" value="1"/>
</dbReference>
<dbReference type="PANTHER" id="PTHR43479:SF11">
    <property type="entry name" value="ACREF_ENVCD OPERON REPRESSOR-RELATED"/>
    <property type="match status" value="1"/>
</dbReference>
<feature type="domain" description="HTH tetR-type" evidence="3">
    <location>
        <begin position="6"/>
        <end position="64"/>
    </location>
</feature>
<evidence type="ECO:0000259" key="3">
    <source>
        <dbReference type="PROSITE" id="PS50977"/>
    </source>
</evidence>
<dbReference type="EMBL" id="FQZO01000008">
    <property type="protein sequence ID" value="SHJ80295.1"/>
    <property type="molecule type" value="Genomic_DNA"/>
</dbReference>
<name>A0A1M6M9Y3_9CLOT</name>
<feature type="DNA-binding region" description="H-T-H motif" evidence="2">
    <location>
        <begin position="27"/>
        <end position="46"/>
    </location>
</feature>
<organism evidence="4 5">
    <name type="scientific">Clostridium amylolyticum</name>
    <dbReference type="NCBI Taxonomy" id="1121298"/>
    <lineage>
        <taxon>Bacteria</taxon>
        <taxon>Bacillati</taxon>
        <taxon>Bacillota</taxon>
        <taxon>Clostridia</taxon>
        <taxon>Eubacteriales</taxon>
        <taxon>Clostridiaceae</taxon>
        <taxon>Clostridium</taxon>
    </lineage>
</organism>
<sequence length="201" mass="22722">MSNEVLDTRTKILQTTIDIVGLKGEVTIREITEKAGVNVAAINYHFGNKNNLLKEVENYYSDLLYNSQEKILKDEAAAPREILLNWAHSLLNFMFSYPALIGLIVNLTTEDKSYNPVLIQKIYLNKEIQVMVEETIKESTGIDNPKLLNYKYLQLFSGILGPVVNRLVTQTFDGAPSSMDFNSREELDEYIGLLIESVVGN</sequence>
<protein>
    <submittedName>
        <fullName evidence="4">Transcriptional regulator, TetR family</fullName>
    </submittedName>
</protein>
<dbReference type="RefSeq" id="WP_073010778.1">
    <property type="nucleotide sequence ID" value="NZ_FQZO01000008.1"/>
</dbReference>
<dbReference type="InterPro" id="IPR001647">
    <property type="entry name" value="HTH_TetR"/>
</dbReference>
<evidence type="ECO:0000313" key="5">
    <source>
        <dbReference type="Proteomes" id="UP000184080"/>
    </source>
</evidence>
<dbReference type="PROSITE" id="PS50977">
    <property type="entry name" value="HTH_TETR_2"/>
    <property type="match status" value="1"/>
</dbReference>